<accession>A0AA86GMH2</accession>
<organism evidence="3 4">
    <name type="scientific">Sphingopyxis granuli</name>
    <dbReference type="NCBI Taxonomy" id="267128"/>
    <lineage>
        <taxon>Bacteria</taxon>
        <taxon>Pseudomonadati</taxon>
        <taxon>Pseudomonadota</taxon>
        <taxon>Alphaproteobacteria</taxon>
        <taxon>Sphingomonadales</taxon>
        <taxon>Sphingomonadaceae</taxon>
        <taxon>Sphingopyxis</taxon>
    </lineage>
</organism>
<keyword evidence="2" id="KW-0472">Membrane</keyword>
<feature type="region of interest" description="Disordered" evidence="1">
    <location>
        <begin position="1"/>
        <end position="36"/>
    </location>
</feature>
<protein>
    <recommendedName>
        <fullName evidence="5">Phage holin family protein</fullName>
    </recommendedName>
</protein>
<keyword evidence="4" id="KW-1185">Reference proteome</keyword>
<evidence type="ECO:0000313" key="4">
    <source>
        <dbReference type="Proteomes" id="UP000058599"/>
    </source>
</evidence>
<feature type="transmembrane region" description="Helical" evidence="2">
    <location>
        <begin position="107"/>
        <end position="126"/>
    </location>
</feature>
<evidence type="ECO:0008006" key="5">
    <source>
        <dbReference type="Google" id="ProtNLM"/>
    </source>
</evidence>
<reference evidence="3 4" key="1">
    <citation type="journal article" date="2016" name="BMC Genomics">
        <title>Genomic analysis of the nitrate-respiring Sphingopyxis granuli (formerly Sphingomonas macrogoltabida) strain TFA.</title>
        <authorList>
            <person name="Garcia-Romero I."/>
            <person name="Perez-Pulido A.J."/>
            <person name="Gonzalez-Flores Y.E."/>
            <person name="Reyes-Ramirez F."/>
            <person name="Santero E."/>
            <person name="Floriano B."/>
        </authorList>
    </citation>
    <scope>NUCLEOTIDE SEQUENCE [LARGE SCALE GENOMIC DNA]</scope>
    <source>
        <strain evidence="3 4">TFA</strain>
    </source>
</reference>
<dbReference type="KEGG" id="sgi:SGRAN_2413"/>
<evidence type="ECO:0000256" key="2">
    <source>
        <dbReference type="SAM" id="Phobius"/>
    </source>
</evidence>
<keyword evidence="2" id="KW-0812">Transmembrane</keyword>
<dbReference type="AlphaFoldDB" id="A0AA86GMH2"/>
<dbReference type="Pfam" id="PF07332">
    <property type="entry name" value="Phage_holin_3_6"/>
    <property type="match status" value="1"/>
</dbReference>
<name>A0AA86GMH2_9SPHN</name>
<dbReference type="RefSeq" id="WP_067183979.1">
    <property type="nucleotide sequence ID" value="NZ_CP012199.1"/>
</dbReference>
<feature type="transmembrane region" description="Helical" evidence="2">
    <location>
        <begin position="76"/>
        <end position="101"/>
    </location>
</feature>
<gene>
    <name evidence="3" type="ORF">SGRAN_2413</name>
</gene>
<keyword evidence="2" id="KW-1133">Transmembrane helix</keyword>
<dbReference type="InterPro" id="IPR009937">
    <property type="entry name" value="Phage_holin_3_6"/>
</dbReference>
<proteinExistence type="predicted"/>
<evidence type="ECO:0000256" key="1">
    <source>
        <dbReference type="SAM" id="MobiDB-lite"/>
    </source>
</evidence>
<dbReference type="EMBL" id="CP012199">
    <property type="protein sequence ID" value="AMG74776.1"/>
    <property type="molecule type" value="Genomic_DNA"/>
</dbReference>
<evidence type="ECO:0000313" key="3">
    <source>
        <dbReference type="EMBL" id="AMG74776.1"/>
    </source>
</evidence>
<dbReference type="Proteomes" id="UP000058599">
    <property type="component" value="Chromosome"/>
</dbReference>
<feature type="compositionally biased region" description="Basic and acidic residues" evidence="1">
    <location>
        <begin position="1"/>
        <end position="17"/>
    </location>
</feature>
<sequence length="150" mass="15570">MPPHDPDTPPASDRRAFDGVSHGYAPNGPAAPPPPVPLEDIVRDVVDNLSTTARAELALLEARGALAGHGIKWASAWGFVAACALLVAMLAVAFGAILVLAPHVGPLLATLIVFASLIALAGFAGWRAKISVGDVRTALRRDLMHEGDDD</sequence>